<evidence type="ECO:0000313" key="2">
    <source>
        <dbReference type="Proteomes" id="UP001055439"/>
    </source>
</evidence>
<gene>
    <name evidence="1" type="ORF">MUK42_36175</name>
</gene>
<keyword evidence="2" id="KW-1185">Reference proteome</keyword>
<organism evidence="1 2">
    <name type="scientific">Musa troglodytarum</name>
    <name type="common">fe'i banana</name>
    <dbReference type="NCBI Taxonomy" id="320322"/>
    <lineage>
        <taxon>Eukaryota</taxon>
        <taxon>Viridiplantae</taxon>
        <taxon>Streptophyta</taxon>
        <taxon>Embryophyta</taxon>
        <taxon>Tracheophyta</taxon>
        <taxon>Spermatophyta</taxon>
        <taxon>Magnoliopsida</taxon>
        <taxon>Liliopsida</taxon>
        <taxon>Zingiberales</taxon>
        <taxon>Musaceae</taxon>
        <taxon>Musa</taxon>
    </lineage>
</organism>
<reference evidence="1" key="1">
    <citation type="submission" date="2022-05" db="EMBL/GenBank/DDBJ databases">
        <title>The Musa troglodytarum L. genome provides insights into the mechanism of non-climacteric behaviour and enrichment of carotenoids.</title>
        <authorList>
            <person name="Wang J."/>
        </authorList>
    </citation>
    <scope>NUCLEOTIDE SEQUENCE</scope>
    <source>
        <tissue evidence="1">Leaf</tissue>
    </source>
</reference>
<sequence>MYFFTYGVRASKQLELLNILFSYDLRPGTDTYVYGLLKIGGYELLHDIRHQSVHFIDKASQLPWKRIVTKFYNQSIGH</sequence>
<protein>
    <submittedName>
        <fullName evidence="1">Uncharacterized protein</fullName>
    </submittedName>
</protein>
<proteinExistence type="predicted"/>
<evidence type="ECO:0000313" key="1">
    <source>
        <dbReference type="EMBL" id="URD75011.1"/>
    </source>
</evidence>
<dbReference type="EMBL" id="CP097502">
    <property type="protein sequence ID" value="URD75011.1"/>
    <property type="molecule type" value="Genomic_DNA"/>
</dbReference>
<dbReference type="Proteomes" id="UP001055439">
    <property type="component" value="Chromosome 1"/>
</dbReference>
<name>A0A9E7ED78_9LILI</name>
<accession>A0A9E7ED78</accession>
<dbReference type="AlphaFoldDB" id="A0A9E7ED78"/>